<evidence type="ECO:0000256" key="2">
    <source>
        <dbReference type="SAM" id="SignalP"/>
    </source>
</evidence>
<feature type="signal peptide" evidence="2">
    <location>
        <begin position="1"/>
        <end position="19"/>
    </location>
</feature>
<proteinExistence type="predicted"/>
<dbReference type="EMBL" id="SOZI01000023">
    <property type="protein sequence ID" value="TNY22591.1"/>
    <property type="molecule type" value="Genomic_DNA"/>
</dbReference>
<gene>
    <name evidence="3" type="ORF">DMC30DRAFT_136004</name>
</gene>
<comment type="caution">
    <text evidence="3">The sequence shown here is derived from an EMBL/GenBank/DDBJ whole genome shotgun (WGS) entry which is preliminary data.</text>
</comment>
<feature type="chain" id="PRO_5022698460" description="Macrofage activating glycoprotein" evidence="2">
    <location>
        <begin position="20"/>
        <end position="427"/>
    </location>
</feature>
<reference evidence="3 4" key="1">
    <citation type="submission" date="2019-03" db="EMBL/GenBank/DDBJ databases">
        <title>Rhodosporidium diobovatum UCD-FST 08-225 genome sequencing, assembly, and annotation.</title>
        <authorList>
            <person name="Fakankun I.U."/>
            <person name="Fristensky B."/>
            <person name="Levin D.B."/>
        </authorList>
    </citation>
    <scope>NUCLEOTIDE SEQUENCE [LARGE SCALE GENOMIC DNA]</scope>
    <source>
        <strain evidence="3 4">UCD-FST 08-225</strain>
    </source>
</reference>
<sequence length="427" mass="43305">MHLHTAALTLGALLAGTVASASSHGSPRLARRADDSATATPAAAAATKTQKAAQATVTAIATTANVQVKAAAQSALPLTQYTYAYSDIPYQVNPYKSTRGPQSGYNQCNSTTEGDDALCQTLIANDIKDFCLWGSDLTGSELDTIGDIEAAVVSYCTQKGHGGRSIKAGAITGVQVLKNEAYIQWTGFIDQTALHLTADDSGGELDPHGADLEGNPLGGLVYSSGLPSGDNSTLEQAVEWNMFIGGGVFCLKLCDPEYIKQHPGDTKCKNTADRMGCSYNMPAAYKDGEFSVCDSEIQDTVGIYTGADGKVSTYTQPPEGTAPNPPYTPRVPKSSNCKTYASTDLFEAVTTSSSAASSSASGASGSTSASAGAQTTGGAGAAASQGAGASGDSAAVRGATPTGSGATLWLATSGFVALVAGALAVLE</sequence>
<feature type="compositionally biased region" description="Low complexity" evidence="1">
    <location>
        <begin position="356"/>
        <end position="374"/>
    </location>
</feature>
<feature type="region of interest" description="Disordered" evidence="1">
    <location>
        <begin position="356"/>
        <end position="398"/>
    </location>
</feature>
<accession>A0A5C5G3X8</accession>
<protein>
    <recommendedName>
        <fullName evidence="5">Macrofage activating glycoprotein</fullName>
    </recommendedName>
</protein>
<feature type="compositionally biased region" description="Low complexity" evidence="1">
    <location>
        <begin position="381"/>
        <end position="395"/>
    </location>
</feature>
<dbReference type="AlphaFoldDB" id="A0A5C5G3X8"/>
<feature type="region of interest" description="Disordered" evidence="1">
    <location>
        <begin position="309"/>
        <end position="335"/>
    </location>
</feature>
<evidence type="ECO:0000313" key="4">
    <source>
        <dbReference type="Proteomes" id="UP000311382"/>
    </source>
</evidence>
<keyword evidence="2" id="KW-0732">Signal</keyword>
<name>A0A5C5G3X8_9BASI</name>
<dbReference type="OrthoDB" id="2564904at2759"/>
<keyword evidence="4" id="KW-1185">Reference proteome</keyword>
<evidence type="ECO:0000313" key="3">
    <source>
        <dbReference type="EMBL" id="TNY22591.1"/>
    </source>
</evidence>
<dbReference type="STRING" id="5288.A0A5C5G3X8"/>
<dbReference type="Proteomes" id="UP000311382">
    <property type="component" value="Unassembled WGS sequence"/>
</dbReference>
<organism evidence="3 4">
    <name type="scientific">Rhodotorula diobovata</name>
    <dbReference type="NCBI Taxonomy" id="5288"/>
    <lineage>
        <taxon>Eukaryota</taxon>
        <taxon>Fungi</taxon>
        <taxon>Dikarya</taxon>
        <taxon>Basidiomycota</taxon>
        <taxon>Pucciniomycotina</taxon>
        <taxon>Microbotryomycetes</taxon>
        <taxon>Sporidiobolales</taxon>
        <taxon>Sporidiobolaceae</taxon>
        <taxon>Rhodotorula</taxon>
    </lineage>
</organism>
<evidence type="ECO:0000256" key="1">
    <source>
        <dbReference type="SAM" id="MobiDB-lite"/>
    </source>
</evidence>
<evidence type="ECO:0008006" key="5">
    <source>
        <dbReference type="Google" id="ProtNLM"/>
    </source>
</evidence>